<protein>
    <recommendedName>
        <fullName evidence="15">Flavohemoprotein</fullName>
    </recommendedName>
    <alternativeName>
        <fullName evidence="15">Flavohemoglobin</fullName>
    </alternativeName>
    <alternativeName>
        <fullName evidence="15">Hemoglobin-like protein</fullName>
    </alternativeName>
    <alternativeName>
        <fullName evidence="15">Nitric oxide dioxygenase</fullName>
        <shortName evidence="15">NO oxygenase</shortName>
        <shortName evidence="15">NOD</shortName>
        <ecNumber evidence="15">1.14.12.17</ecNumber>
    </alternativeName>
</protein>
<evidence type="ECO:0000256" key="11">
    <source>
        <dbReference type="ARBA" id="ARBA00023004"/>
    </source>
</evidence>
<dbReference type="SUPFAM" id="SSF52343">
    <property type="entry name" value="Ferredoxin reductase-like, C-terminal NADP-linked domain"/>
    <property type="match status" value="1"/>
</dbReference>
<comment type="cofactor">
    <cofactor evidence="15">
        <name>heme b</name>
        <dbReference type="ChEBI" id="CHEBI:60344"/>
    </cofactor>
    <text evidence="15">Binds 1 heme b (iron(II)-protoporphyrin IX) group per subunit.</text>
</comment>
<dbReference type="InterPro" id="IPR008333">
    <property type="entry name" value="Cbr1-like_FAD-bd_dom"/>
</dbReference>
<evidence type="ECO:0000256" key="6">
    <source>
        <dbReference type="ARBA" id="ARBA00022630"/>
    </source>
</evidence>
<evidence type="ECO:0000256" key="9">
    <source>
        <dbReference type="ARBA" id="ARBA00022857"/>
    </source>
</evidence>
<dbReference type="EC" id="1.14.12.17" evidence="15"/>
<keyword evidence="4 15" id="KW-0349">Heme</keyword>
<evidence type="ECO:0000256" key="5">
    <source>
        <dbReference type="ARBA" id="ARBA00022621"/>
    </source>
</evidence>
<evidence type="ECO:0000313" key="19">
    <source>
        <dbReference type="Proteomes" id="UP001526147"/>
    </source>
</evidence>
<dbReference type="Pfam" id="PF00970">
    <property type="entry name" value="FAD_binding_6"/>
    <property type="match status" value="1"/>
</dbReference>
<evidence type="ECO:0000256" key="14">
    <source>
        <dbReference type="ARBA" id="ARBA00049433"/>
    </source>
</evidence>
<dbReference type="InterPro" id="IPR017927">
    <property type="entry name" value="FAD-bd_FR_type"/>
</dbReference>
<dbReference type="Proteomes" id="UP001526147">
    <property type="component" value="Unassembled WGS sequence"/>
</dbReference>
<dbReference type="Gene3D" id="2.40.30.10">
    <property type="entry name" value="Translation factors"/>
    <property type="match status" value="1"/>
</dbReference>
<dbReference type="SUPFAM" id="SSF63380">
    <property type="entry name" value="Riboflavin synthase domain-like"/>
    <property type="match status" value="1"/>
</dbReference>
<dbReference type="InterPro" id="IPR023950">
    <property type="entry name" value="Hmp"/>
</dbReference>
<feature type="binding site" evidence="15">
    <location>
        <begin position="274"/>
        <end position="279"/>
    </location>
    <ligand>
        <name>NADP(+)</name>
        <dbReference type="ChEBI" id="CHEBI:58349"/>
    </ligand>
</feature>
<dbReference type="InterPro" id="IPR000971">
    <property type="entry name" value="Globin"/>
</dbReference>
<dbReference type="Pfam" id="PF00042">
    <property type="entry name" value="Globin"/>
    <property type="match status" value="1"/>
</dbReference>
<name>A0ABT3DJP3_9BACI</name>
<feature type="region of interest" description="Reductase" evidence="15">
    <location>
        <begin position="149"/>
        <end position="408"/>
    </location>
</feature>
<feature type="binding site" description="proximal binding residue" evidence="15">
    <location>
        <position position="85"/>
    </location>
    <ligand>
        <name>heme b</name>
        <dbReference type="ChEBI" id="CHEBI:60344"/>
    </ligand>
    <ligandPart>
        <name>Fe</name>
        <dbReference type="ChEBI" id="CHEBI:18248"/>
    </ligandPart>
</feature>
<dbReference type="GO" id="GO:0008941">
    <property type="term" value="F:nitric oxide dioxygenase NAD(P)H activity"/>
    <property type="evidence" value="ECO:0007669"/>
    <property type="project" value="UniProtKB-EC"/>
</dbReference>
<sequence length="408" mass="45625">MLSNKTIEIVKSTAPILAERGVEITSYFYKSLFEAHPELLNIFNHANQKQGRQQTALANTVYAAATYIDQLEVLLPAVKQIAHKHRSLNVKKEHYPIVGEFLLKAIKDVLGDAATPDIIEAWGEAYAVIAQVFIDVEEEMYNKAKNEAWEEFKAFKIVKKEQESSVITSFYLEASDGKPVPNFQAGQYITIRLSIPGEEYLLNRQYSLSDSPGKQTLRISVKRETGENIDQNGKVSNYLHDSVNVGDEVEITAPAGDFVLDGSANSPLYLISGGVGITPMLSMLKTVGDNQPNRMVTFIQAANDGKVQAFEHEVSETVHSMPNAKKFVILQHPTSSDREENKFDFEGYLDLQKLEQLVKEKDATFYVCGPAPFMGSVIENLQRLGVKSENINYEFFGPAIDLKQYQEA</sequence>
<dbReference type="PROSITE" id="PS51384">
    <property type="entry name" value="FAD_FR"/>
    <property type="match status" value="1"/>
</dbReference>
<comment type="caution">
    <text evidence="18">The sequence shown here is derived from an EMBL/GenBank/DDBJ whole genome shotgun (WGS) entry which is preliminary data.</text>
</comment>
<gene>
    <name evidence="18" type="primary">hmpA</name>
    <name evidence="15" type="synonym">hmp</name>
    <name evidence="18" type="ORF">OIH86_16655</name>
</gene>
<evidence type="ECO:0000256" key="7">
    <source>
        <dbReference type="ARBA" id="ARBA00022723"/>
    </source>
</evidence>
<keyword evidence="15" id="KW-0216">Detoxification</keyword>
<dbReference type="PRINTS" id="PR00406">
    <property type="entry name" value="CYTB5RDTASE"/>
</dbReference>
<comment type="domain">
    <text evidence="15">Consists of two distinct domains; an N-terminal heme-containing oxygen-binding domain and a C-terminal reductase domain with binding sites for FAD and NAD(P)H.</text>
</comment>
<feature type="site" description="Influences the redox potential of the prosthetic heme and FAD groups" evidence="15">
    <location>
        <position position="84"/>
    </location>
</feature>
<evidence type="ECO:0000259" key="16">
    <source>
        <dbReference type="PROSITE" id="PS01033"/>
    </source>
</evidence>
<dbReference type="EMBL" id="JAOYEY010000044">
    <property type="protein sequence ID" value="MCV9887272.1"/>
    <property type="molecule type" value="Genomic_DNA"/>
</dbReference>
<keyword evidence="19" id="KW-1185">Reference proteome</keyword>
<dbReference type="InterPro" id="IPR039261">
    <property type="entry name" value="FNR_nucleotide-bd"/>
</dbReference>
<reference evidence="18 19" key="1">
    <citation type="submission" date="2022-10" db="EMBL/GenBank/DDBJ databases">
        <title>Draft genome assembly of moderately radiation resistant bacterium Metabacillus halosaccharovorans.</title>
        <authorList>
            <person name="Pal S."/>
            <person name="Gopinathan A."/>
        </authorList>
    </citation>
    <scope>NUCLEOTIDE SEQUENCE [LARGE SCALE GENOMIC DNA]</scope>
    <source>
        <strain evidence="18 19">VITHBRA001</strain>
    </source>
</reference>
<dbReference type="InterPro" id="IPR012292">
    <property type="entry name" value="Globin/Proto"/>
</dbReference>
<feature type="domain" description="Globin" evidence="16">
    <location>
        <begin position="1"/>
        <end position="138"/>
    </location>
</feature>
<comment type="function">
    <text evidence="15">Is involved in NO detoxification in an aerobic process, termed nitric oxide dioxygenase (NOD) reaction that utilizes O(2) and NAD(P)H to convert NO to nitrate, which protects the bacterium from various noxious nitrogen compounds. Therefore, plays a central role in the inducible response to nitrosative stress.</text>
</comment>
<evidence type="ECO:0000256" key="10">
    <source>
        <dbReference type="ARBA" id="ARBA00023002"/>
    </source>
</evidence>
<dbReference type="RefSeq" id="WP_264143673.1">
    <property type="nucleotide sequence ID" value="NZ_JAOYEY010000044.1"/>
</dbReference>
<dbReference type="CDD" id="cd14777">
    <property type="entry name" value="Yhb1-globin-like"/>
    <property type="match status" value="1"/>
</dbReference>
<keyword evidence="8 15" id="KW-0274">FAD</keyword>
<feature type="domain" description="FAD-binding FR-type" evidence="17">
    <location>
        <begin position="150"/>
        <end position="261"/>
    </location>
</feature>
<comment type="similarity">
    <text evidence="1 15">In the C-terminal section; belongs to the flavoprotein pyridine nucleotide cytochrome reductase family.</text>
</comment>
<keyword evidence="5 15" id="KW-0561">Oxygen transport</keyword>
<comment type="catalytic activity">
    <reaction evidence="14 15">
        <text>2 nitric oxide + NADPH + 2 O2 = 2 nitrate + NADP(+) + H(+)</text>
        <dbReference type="Rhea" id="RHEA:19465"/>
        <dbReference type="ChEBI" id="CHEBI:15378"/>
        <dbReference type="ChEBI" id="CHEBI:15379"/>
        <dbReference type="ChEBI" id="CHEBI:16480"/>
        <dbReference type="ChEBI" id="CHEBI:17632"/>
        <dbReference type="ChEBI" id="CHEBI:57783"/>
        <dbReference type="ChEBI" id="CHEBI:58349"/>
        <dbReference type="EC" id="1.14.12.17"/>
    </reaction>
</comment>
<dbReference type="InterPro" id="IPR009050">
    <property type="entry name" value="Globin-like_sf"/>
</dbReference>
<evidence type="ECO:0000256" key="8">
    <source>
        <dbReference type="ARBA" id="ARBA00022827"/>
    </source>
</evidence>
<feature type="active site" description="Charge relay system" evidence="15">
    <location>
        <position position="137"/>
    </location>
</feature>
<keyword evidence="6 15" id="KW-0285">Flavoprotein</keyword>
<feature type="site" description="Influences the redox potential of the prosthetic heme and FAD groups" evidence="15">
    <location>
        <position position="394"/>
    </location>
</feature>
<dbReference type="PANTHER" id="PTHR43396">
    <property type="entry name" value="FLAVOHEMOPROTEIN"/>
    <property type="match status" value="1"/>
</dbReference>
<proteinExistence type="inferred from homology"/>
<dbReference type="SUPFAM" id="SSF46458">
    <property type="entry name" value="Globin-like"/>
    <property type="match status" value="1"/>
</dbReference>
<evidence type="ECO:0000256" key="4">
    <source>
        <dbReference type="ARBA" id="ARBA00022617"/>
    </source>
</evidence>
<evidence type="ECO:0000256" key="1">
    <source>
        <dbReference type="ARBA" id="ARBA00006401"/>
    </source>
</evidence>
<feature type="binding site" evidence="15">
    <location>
        <begin position="204"/>
        <end position="207"/>
    </location>
    <ligand>
        <name>FAD</name>
        <dbReference type="ChEBI" id="CHEBI:57692"/>
    </ligand>
</feature>
<comment type="cofactor">
    <cofactor evidence="15">
        <name>FAD</name>
        <dbReference type="ChEBI" id="CHEBI:57692"/>
    </cofactor>
    <text evidence="15">Binds 1 FAD per subunit.</text>
</comment>
<dbReference type="Gene3D" id="1.10.490.10">
    <property type="entry name" value="Globins"/>
    <property type="match status" value="1"/>
</dbReference>
<keyword evidence="3 15" id="KW-0813">Transport</keyword>
<evidence type="ECO:0000259" key="17">
    <source>
        <dbReference type="PROSITE" id="PS51384"/>
    </source>
</evidence>
<dbReference type="CDD" id="cd06184">
    <property type="entry name" value="flavohem_like_fad_nad_binding"/>
    <property type="match status" value="1"/>
</dbReference>
<feature type="binding site" evidence="15">
    <location>
        <position position="188"/>
    </location>
    <ligand>
        <name>FAD</name>
        <dbReference type="ChEBI" id="CHEBI:57692"/>
    </ligand>
</feature>
<evidence type="ECO:0000256" key="3">
    <source>
        <dbReference type="ARBA" id="ARBA00022448"/>
    </source>
</evidence>
<keyword evidence="12 15" id="KW-0520">NAD</keyword>
<dbReference type="PROSITE" id="PS01033">
    <property type="entry name" value="GLOBIN"/>
    <property type="match status" value="1"/>
</dbReference>
<dbReference type="NCBIfam" id="NF009805">
    <property type="entry name" value="PRK13289.1"/>
    <property type="match status" value="1"/>
</dbReference>
<keyword evidence="10 15" id="KW-0560">Oxidoreductase</keyword>
<evidence type="ECO:0000313" key="18">
    <source>
        <dbReference type="EMBL" id="MCV9887272.1"/>
    </source>
</evidence>
<feature type="binding site" evidence="15">
    <location>
        <begin position="395"/>
        <end position="398"/>
    </location>
    <ligand>
        <name>FAD</name>
        <dbReference type="ChEBI" id="CHEBI:57692"/>
    </ligand>
</feature>
<dbReference type="InterPro" id="IPR017938">
    <property type="entry name" value="Riboflavin_synthase-like_b-brl"/>
</dbReference>
<dbReference type="InterPro" id="IPR001433">
    <property type="entry name" value="OxRdtase_FAD/NAD-bd"/>
</dbReference>
<organism evidence="18 19">
    <name type="scientific">Metabacillus halosaccharovorans</name>
    <dbReference type="NCBI Taxonomy" id="930124"/>
    <lineage>
        <taxon>Bacteria</taxon>
        <taxon>Bacillati</taxon>
        <taxon>Bacillota</taxon>
        <taxon>Bacilli</taxon>
        <taxon>Bacillales</taxon>
        <taxon>Bacillaceae</taxon>
        <taxon>Metabacillus</taxon>
    </lineage>
</organism>
<evidence type="ECO:0000256" key="2">
    <source>
        <dbReference type="ARBA" id="ARBA00008414"/>
    </source>
</evidence>
<keyword evidence="9 15" id="KW-0521">NADP</keyword>
<comment type="catalytic activity">
    <reaction evidence="13 15">
        <text>2 nitric oxide + NADH + 2 O2 = 2 nitrate + NAD(+) + H(+)</text>
        <dbReference type="Rhea" id="RHEA:19469"/>
        <dbReference type="ChEBI" id="CHEBI:15378"/>
        <dbReference type="ChEBI" id="CHEBI:15379"/>
        <dbReference type="ChEBI" id="CHEBI:16480"/>
        <dbReference type="ChEBI" id="CHEBI:17632"/>
        <dbReference type="ChEBI" id="CHEBI:57540"/>
        <dbReference type="ChEBI" id="CHEBI:57945"/>
        <dbReference type="EC" id="1.14.12.17"/>
    </reaction>
</comment>
<evidence type="ECO:0000256" key="15">
    <source>
        <dbReference type="HAMAP-Rule" id="MF_01252"/>
    </source>
</evidence>
<dbReference type="InterPro" id="IPR001709">
    <property type="entry name" value="Flavoprot_Pyr_Nucl_cyt_Rdtase"/>
</dbReference>
<evidence type="ECO:0000256" key="13">
    <source>
        <dbReference type="ARBA" id="ARBA00048649"/>
    </source>
</evidence>
<dbReference type="HAMAP" id="MF_01252">
    <property type="entry name" value="Hmp"/>
    <property type="match status" value="1"/>
</dbReference>
<feature type="active site" description="Charge relay system" evidence="15">
    <location>
        <position position="95"/>
    </location>
</feature>
<keyword evidence="7 15" id="KW-0479">Metal-binding</keyword>
<dbReference type="PANTHER" id="PTHR43396:SF3">
    <property type="entry name" value="FLAVOHEMOPROTEIN"/>
    <property type="match status" value="1"/>
</dbReference>
<comment type="similarity">
    <text evidence="2 15">Belongs to the globin family. Two-domain flavohemoproteins subfamily.</text>
</comment>
<evidence type="ECO:0000256" key="12">
    <source>
        <dbReference type="ARBA" id="ARBA00023027"/>
    </source>
</evidence>
<dbReference type="Pfam" id="PF00175">
    <property type="entry name" value="NAD_binding_1"/>
    <property type="match status" value="1"/>
</dbReference>
<feature type="site" description="Involved in heme-bound ligand stabilization and O-O bond activation" evidence="15">
    <location>
        <position position="29"/>
    </location>
</feature>
<dbReference type="Gene3D" id="3.40.50.80">
    <property type="entry name" value="Nucleotide-binding domain of ferredoxin-NADP reductase (FNR) module"/>
    <property type="match status" value="1"/>
</dbReference>
<dbReference type="PRINTS" id="PR00371">
    <property type="entry name" value="FPNCR"/>
</dbReference>
<accession>A0ABT3DJP3</accession>
<keyword evidence="11 15" id="KW-0408">Iron</keyword>